<keyword evidence="1" id="KW-0808">Transferase</keyword>
<protein>
    <submittedName>
        <fullName evidence="1">2-phospho-L-lactate guanylyltransferase</fullName>
        <ecNumber evidence="1">2.7.7.68</ecNumber>
    </submittedName>
</protein>
<accession>A0ACC6TGB1</accession>
<comment type="caution">
    <text evidence="1">The sequence shown here is derived from an EMBL/GenBank/DDBJ whole genome shotgun (WGS) entry which is preliminary data.</text>
</comment>
<keyword evidence="1" id="KW-0548">Nucleotidyltransferase</keyword>
<evidence type="ECO:0000313" key="1">
    <source>
        <dbReference type="EMBL" id="MET3772642.1"/>
    </source>
</evidence>
<organism evidence="1 2">
    <name type="scientific">Arthrobacter nitrophenolicus</name>
    <dbReference type="NCBI Taxonomy" id="683150"/>
    <lineage>
        <taxon>Bacteria</taxon>
        <taxon>Bacillati</taxon>
        <taxon>Actinomycetota</taxon>
        <taxon>Actinomycetes</taxon>
        <taxon>Micrococcales</taxon>
        <taxon>Micrococcaceae</taxon>
        <taxon>Arthrobacter</taxon>
    </lineage>
</organism>
<gene>
    <name evidence="1" type="ORF">ABIC98_002290</name>
</gene>
<dbReference type="EMBL" id="JBEPNJ010000007">
    <property type="protein sequence ID" value="MET3772642.1"/>
    <property type="molecule type" value="Genomic_DNA"/>
</dbReference>
<keyword evidence="2" id="KW-1185">Reference proteome</keyword>
<proteinExistence type="predicted"/>
<name>A0ACC6TGB1_9MICC</name>
<dbReference type="EC" id="2.7.7.68" evidence="1"/>
<dbReference type="Proteomes" id="UP001549207">
    <property type="component" value="Unassembled WGS sequence"/>
</dbReference>
<sequence>MTNTWTIVVPVKGTAAAKSRLGGDLGLARAIALDTVAVALLVARVVVVTSDAAAAGFRALGAETVQDPGQGLHAAVLYGIKVAGPGPVAVLQGDLPAITSTELEFALRLASAIELAFVGDAAGTGTTLITALNPERHRPAFGEGSRAAHRAVSYVELDFDDMSGLRSDVDTWADVERLEGRLGLRTAAALETLRQSAR</sequence>
<reference evidence="1" key="1">
    <citation type="submission" date="2024-06" db="EMBL/GenBank/DDBJ databases">
        <title>Genomic Encyclopedia of Type Strains, Phase IV (KMG-IV): sequencing the most valuable type-strain genomes for metagenomic binning, comparative biology and taxonomic classification.</title>
        <authorList>
            <person name="Goeker M."/>
        </authorList>
    </citation>
    <scope>NUCLEOTIDE SEQUENCE</scope>
    <source>
        <strain evidence="1">SJCon</strain>
    </source>
</reference>
<evidence type="ECO:0000313" key="2">
    <source>
        <dbReference type="Proteomes" id="UP001549207"/>
    </source>
</evidence>